<dbReference type="PANTHER" id="PTHR43441">
    <property type="entry name" value="RIBOSOMAL-PROTEIN-SERINE ACETYLTRANSFERASE"/>
    <property type="match status" value="1"/>
</dbReference>
<dbReference type="Gene3D" id="3.40.630.30">
    <property type="match status" value="1"/>
</dbReference>
<evidence type="ECO:0000313" key="2">
    <source>
        <dbReference type="EMBL" id="KRM66456.1"/>
    </source>
</evidence>
<dbReference type="EMBL" id="AYYP01000001">
    <property type="protein sequence ID" value="KRM66456.1"/>
    <property type="molecule type" value="Genomic_DNA"/>
</dbReference>
<dbReference type="OrthoDB" id="9784707at2"/>
<dbReference type="RefSeq" id="WP_056975501.1">
    <property type="nucleotide sequence ID" value="NZ_AYYP01000001.1"/>
</dbReference>
<dbReference type="PATRIC" id="fig|1423718.3.peg.2033"/>
<comment type="caution">
    <text evidence="2">The sequence shown here is derived from an EMBL/GenBank/DDBJ whole genome shotgun (WGS) entry which is preliminary data.</text>
</comment>
<accession>A0A0R2AGL9</accession>
<dbReference type="AlphaFoldDB" id="A0A0R2AGL9"/>
<keyword evidence="3" id="KW-1185">Reference proteome</keyword>
<dbReference type="PROSITE" id="PS51186">
    <property type="entry name" value="GNAT"/>
    <property type="match status" value="1"/>
</dbReference>
<feature type="domain" description="N-acetyltransferase" evidence="1">
    <location>
        <begin position="25"/>
        <end position="176"/>
    </location>
</feature>
<dbReference type="InterPro" id="IPR000182">
    <property type="entry name" value="GNAT_dom"/>
</dbReference>
<dbReference type="Pfam" id="PF13302">
    <property type="entry name" value="Acetyltransf_3"/>
    <property type="match status" value="1"/>
</dbReference>
<evidence type="ECO:0000259" key="1">
    <source>
        <dbReference type="PROSITE" id="PS51186"/>
    </source>
</evidence>
<organism evidence="2 3">
    <name type="scientific">Ligilactobacillus agilis DSM 20509</name>
    <dbReference type="NCBI Taxonomy" id="1423718"/>
    <lineage>
        <taxon>Bacteria</taxon>
        <taxon>Bacillati</taxon>
        <taxon>Bacillota</taxon>
        <taxon>Bacilli</taxon>
        <taxon>Lactobacillales</taxon>
        <taxon>Lactobacillaceae</taxon>
        <taxon>Ligilactobacillus</taxon>
    </lineage>
</organism>
<dbReference type="PANTHER" id="PTHR43441:SF11">
    <property type="entry name" value="RIBOSOMAL-PROTEIN-SERINE ACETYLTRANSFERASE"/>
    <property type="match status" value="1"/>
</dbReference>
<evidence type="ECO:0000313" key="3">
    <source>
        <dbReference type="Proteomes" id="UP000051008"/>
    </source>
</evidence>
<dbReference type="GO" id="GO:0008999">
    <property type="term" value="F:protein-N-terminal-alanine acetyltransferase activity"/>
    <property type="evidence" value="ECO:0007669"/>
    <property type="project" value="TreeGrafter"/>
</dbReference>
<dbReference type="Proteomes" id="UP000051008">
    <property type="component" value="Unassembled WGS sequence"/>
</dbReference>
<name>A0A0R2AGL9_9LACO</name>
<dbReference type="SUPFAM" id="SSF55729">
    <property type="entry name" value="Acyl-CoA N-acyltransferases (Nat)"/>
    <property type="match status" value="1"/>
</dbReference>
<dbReference type="GO" id="GO:0005737">
    <property type="term" value="C:cytoplasm"/>
    <property type="evidence" value="ECO:0007669"/>
    <property type="project" value="TreeGrafter"/>
</dbReference>
<protein>
    <recommendedName>
        <fullName evidence="1">N-acetyltransferase domain-containing protein</fullName>
    </recommendedName>
</protein>
<dbReference type="InterPro" id="IPR051908">
    <property type="entry name" value="Ribosomal_N-acetyltransferase"/>
</dbReference>
<proteinExistence type="predicted"/>
<dbReference type="InterPro" id="IPR016181">
    <property type="entry name" value="Acyl_CoA_acyltransferase"/>
</dbReference>
<sequence length="176" mass="20055">MLTYNVDSEIKLALPRPEIDGPKLFALIQASPNLGDFLPWVRLTKMAADEESFLRQCNEHWAKGRSLNLVIHYRNQVVGTLSLNSIHDCHADIGYWLGQEFEGYGIMSRSVAGLISLVKKDYPHIKRLELLADVANTRSNNVAKRLNFTLEACLKHRLKHYDGTIHSANLYAFYLD</sequence>
<gene>
    <name evidence="2" type="ORF">FC14_GL001958</name>
</gene>
<dbReference type="GO" id="GO:1990189">
    <property type="term" value="F:protein N-terminal-serine acetyltransferase activity"/>
    <property type="evidence" value="ECO:0007669"/>
    <property type="project" value="TreeGrafter"/>
</dbReference>
<reference evidence="2 3" key="1">
    <citation type="journal article" date="2015" name="Genome Announc.">
        <title>Expanding the biotechnology potential of lactobacilli through comparative genomics of 213 strains and associated genera.</title>
        <authorList>
            <person name="Sun Z."/>
            <person name="Harris H.M."/>
            <person name="McCann A."/>
            <person name="Guo C."/>
            <person name="Argimon S."/>
            <person name="Zhang W."/>
            <person name="Yang X."/>
            <person name="Jeffery I.B."/>
            <person name="Cooney J.C."/>
            <person name="Kagawa T.F."/>
            <person name="Liu W."/>
            <person name="Song Y."/>
            <person name="Salvetti E."/>
            <person name="Wrobel A."/>
            <person name="Rasinkangas P."/>
            <person name="Parkhill J."/>
            <person name="Rea M.C."/>
            <person name="O'Sullivan O."/>
            <person name="Ritari J."/>
            <person name="Douillard F.P."/>
            <person name="Paul Ross R."/>
            <person name="Yang R."/>
            <person name="Briner A.E."/>
            <person name="Felis G.E."/>
            <person name="de Vos W.M."/>
            <person name="Barrangou R."/>
            <person name="Klaenhammer T.R."/>
            <person name="Caufield P.W."/>
            <person name="Cui Y."/>
            <person name="Zhang H."/>
            <person name="O'Toole P.W."/>
        </authorList>
    </citation>
    <scope>NUCLEOTIDE SEQUENCE [LARGE SCALE GENOMIC DNA]</scope>
    <source>
        <strain evidence="2 3">DSM 20509</strain>
    </source>
</reference>